<name>A0ABV6HT11_9PAST</name>
<feature type="domain" description="ESPR" evidence="1">
    <location>
        <begin position="1"/>
        <end position="47"/>
    </location>
</feature>
<gene>
    <name evidence="2" type="ORF">ACFFHT_00295</name>
</gene>
<dbReference type="RefSeq" id="WP_382372366.1">
    <property type="nucleotide sequence ID" value="NZ_JBHLWA010000001.1"/>
</dbReference>
<evidence type="ECO:0000259" key="1">
    <source>
        <dbReference type="Pfam" id="PF13018"/>
    </source>
</evidence>
<evidence type="ECO:0000313" key="2">
    <source>
        <dbReference type="EMBL" id="MFC0322014.1"/>
    </source>
</evidence>
<dbReference type="InterPro" id="IPR024973">
    <property type="entry name" value="ESPR"/>
</dbReference>
<proteinExistence type="predicted"/>
<reference evidence="2 3" key="1">
    <citation type="submission" date="2024-09" db="EMBL/GenBank/DDBJ databases">
        <authorList>
            <person name="Sun Q."/>
            <person name="Mori K."/>
        </authorList>
    </citation>
    <scope>NUCLEOTIDE SEQUENCE [LARGE SCALE GENOMIC DNA]</scope>
    <source>
        <strain evidence="2 3">CCM 7538</strain>
    </source>
</reference>
<organism evidence="2 3">
    <name type="scientific">Gallibacterium melopsittaci</name>
    <dbReference type="NCBI Taxonomy" id="516063"/>
    <lineage>
        <taxon>Bacteria</taxon>
        <taxon>Pseudomonadati</taxon>
        <taxon>Pseudomonadota</taxon>
        <taxon>Gammaproteobacteria</taxon>
        <taxon>Pasteurellales</taxon>
        <taxon>Pasteurellaceae</taxon>
        <taxon>Gallibacterium</taxon>
    </lineage>
</organism>
<dbReference type="Proteomes" id="UP001589769">
    <property type="component" value="Unassembled WGS sequence"/>
</dbReference>
<comment type="caution">
    <text evidence="2">The sequence shown here is derived from an EMBL/GenBank/DDBJ whole genome shotgun (WGS) entry which is preliminary data.</text>
</comment>
<dbReference type="EMBL" id="JBHLWA010000001">
    <property type="protein sequence ID" value="MFC0322014.1"/>
    <property type="molecule type" value="Genomic_DNA"/>
</dbReference>
<sequence>MNKIYRVVWNSALGLWQCVSELATAKGKSKSQTSTSQNVMGGGTALIILLLSN</sequence>
<protein>
    <submittedName>
        <fullName evidence="2">ESPR domain-containing protein</fullName>
    </submittedName>
</protein>
<dbReference type="Pfam" id="PF13018">
    <property type="entry name" value="ESPR"/>
    <property type="match status" value="1"/>
</dbReference>
<keyword evidence="3" id="KW-1185">Reference proteome</keyword>
<accession>A0ABV6HT11</accession>
<evidence type="ECO:0000313" key="3">
    <source>
        <dbReference type="Proteomes" id="UP001589769"/>
    </source>
</evidence>